<dbReference type="PANTHER" id="PTHR31367:SF2">
    <property type="entry name" value="CYTOSOLIC 5'-NUCLEOTIDASE 1A"/>
    <property type="match status" value="1"/>
</dbReference>
<reference evidence="2" key="2">
    <citation type="submission" date="2023-03" db="EMBL/GenBank/DDBJ databases">
        <authorList>
            <consortium name="Wellcome Sanger Institute Data Sharing"/>
        </authorList>
    </citation>
    <scope>NUCLEOTIDE SEQUENCE [LARGE SCALE GENOMIC DNA]</scope>
</reference>
<reference evidence="1 2" key="1">
    <citation type="submission" date="2018-05" db="EMBL/GenBank/DDBJ databases">
        <authorList>
            <person name="Datahose"/>
        </authorList>
    </citation>
    <scope>NUCLEOTIDE SEQUENCE</scope>
</reference>
<protein>
    <recommendedName>
        <fullName evidence="3">5'-nucleotidase</fullName>
    </recommendedName>
</protein>
<name>A0AAX7UR81_ASTCA</name>
<dbReference type="GeneTree" id="ENSGT00390000017767"/>
<dbReference type="GO" id="GO:0000287">
    <property type="term" value="F:magnesium ion binding"/>
    <property type="evidence" value="ECO:0007669"/>
    <property type="project" value="InterPro"/>
</dbReference>
<dbReference type="RefSeq" id="XP_026027543.1">
    <property type="nucleotide sequence ID" value="XM_026171758.1"/>
</dbReference>
<dbReference type="GO" id="GO:0008253">
    <property type="term" value="F:5'-nucleotidase activity"/>
    <property type="evidence" value="ECO:0007669"/>
    <property type="project" value="InterPro"/>
</dbReference>
<dbReference type="GO" id="GO:0046085">
    <property type="term" value="P:adenosine metabolic process"/>
    <property type="evidence" value="ECO:0007669"/>
    <property type="project" value="TreeGrafter"/>
</dbReference>
<reference evidence="1" key="4">
    <citation type="submission" date="2025-09" db="UniProtKB">
        <authorList>
            <consortium name="Ensembl"/>
        </authorList>
    </citation>
    <scope>IDENTIFICATION</scope>
</reference>
<keyword evidence="2" id="KW-1185">Reference proteome</keyword>
<dbReference type="Ensembl" id="ENSACLT00000052636.1">
    <property type="protein sequence ID" value="ENSACLP00000072558.1"/>
    <property type="gene ID" value="ENSACLG00000006771.2"/>
</dbReference>
<dbReference type="InterPro" id="IPR010394">
    <property type="entry name" value="5-nucleotidase"/>
</dbReference>
<evidence type="ECO:0008006" key="3">
    <source>
        <dbReference type="Google" id="ProtNLM"/>
    </source>
</evidence>
<evidence type="ECO:0000313" key="1">
    <source>
        <dbReference type="Ensembl" id="ENSACLP00000072558.1"/>
    </source>
</evidence>
<dbReference type="Proteomes" id="UP000265100">
    <property type="component" value="Chromosome 6"/>
</dbReference>
<dbReference type="PANTHER" id="PTHR31367">
    <property type="entry name" value="CYTOSOLIC 5'-NUCLEOTIDASE 1 FAMILY MEMBER"/>
    <property type="match status" value="1"/>
</dbReference>
<proteinExistence type="predicted"/>
<dbReference type="GO" id="GO:0005829">
    <property type="term" value="C:cytosol"/>
    <property type="evidence" value="ECO:0007669"/>
    <property type="project" value="TreeGrafter"/>
</dbReference>
<dbReference type="AlphaFoldDB" id="A0AAX7UR81"/>
<dbReference type="GeneID" id="113024575"/>
<accession>A0AAX7UR81</accession>
<dbReference type="GO" id="GO:0000166">
    <property type="term" value="F:nucleotide binding"/>
    <property type="evidence" value="ECO:0007669"/>
    <property type="project" value="InterPro"/>
</dbReference>
<organism evidence="1 2">
    <name type="scientific">Astatotilapia calliptera</name>
    <name type="common">Eastern happy</name>
    <name type="synonym">Chromis callipterus</name>
    <dbReference type="NCBI Taxonomy" id="8154"/>
    <lineage>
        <taxon>Eukaryota</taxon>
        <taxon>Metazoa</taxon>
        <taxon>Chordata</taxon>
        <taxon>Craniata</taxon>
        <taxon>Vertebrata</taxon>
        <taxon>Euteleostomi</taxon>
        <taxon>Actinopterygii</taxon>
        <taxon>Neopterygii</taxon>
        <taxon>Teleostei</taxon>
        <taxon>Neoteleostei</taxon>
        <taxon>Acanthomorphata</taxon>
        <taxon>Ovalentaria</taxon>
        <taxon>Cichlomorphae</taxon>
        <taxon>Cichliformes</taxon>
        <taxon>Cichlidae</taxon>
        <taxon>African cichlids</taxon>
        <taxon>Pseudocrenilabrinae</taxon>
        <taxon>Haplochromini</taxon>
        <taxon>Astatotilapia</taxon>
    </lineage>
</organism>
<dbReference type="GO" id="GO:0009117">
    <property type="term" value="P:nucleotide metabolic process"/>
    <property type="evidence" value="ECO:0007669"/>
    <property type="project" value="InterPro"/>
</dbReference>
<reference evidence="1" key="3">
    <citation type="submission" date="2025-08" db="UniProtKB">
        <authorList>
            <consortium name="Ensembl"/>
        </authorList>
    </citation>
    <scope>IDENTIFICATION</scope>
</reference>
<evidence type="ECO:0000313" key="2">
    <source>
        <dbReference type="Proteomes" id="UP000265100"/>
    </source>
</evidence>
<sequence length="291" mass="32560">MSECRTSTPEPEIPVTIAMSSGLLFKQEQQGYGPAFKFVEALKAVNAELTNHYPESEELFKVKLIDDSSSSDFLMNRIREHGLDRLITLLPVTEDQLVNELKRNNTHLYLSDEPNGLKVQEALNAGVAAAIMFTPTNIITESENQLRVAFDGDAVLFSNESELVFKSGGLQEYLKNEKQNVEIRMNEGPFRGFLEVLIKLQKKLHNRGLYKKCPIRTYLVTSRGAGYDGYRALNTLLTWGVELDEAVFVGGANKGPTLQRIKPHIFFDDQQRHVDAALEVGTVACLVLSPN</sequence>
<dbReference type="Pfam" id="PF06189">
    <property type="entry name" value="5-nucleotidase"/>
    <property type="match status" value="1"/>
</dbReference>